<gene>
    <name evidence="2" type="ORF">K435DRAFT_927951</name>
</gene>
<dbReference type="GO" id="GO:0043531">
    <property type="term" value="F:ADP binding"/>
    <property type="evidence" value="ECO:0007669"/>
    <property type="project" value="InterPro"/>
</dbReference>
<evidence type="ECO:0000313" key="3">
    <source>
        <dbReference type="Proteomes" id="UP000297245"/>
    </source>
</evidence>
<reference evidence="2 3" key="1">
    <citation type="journal article" date="2019" name="Nat. Ecol. Evol.">
        <title>Megaphylogeny resolves global patterns of mushroom evolution.</title>
        <authorList>
            <person name="Varga T."/>
            <person name="Krizsan K."/>
            <person name="Foldi C."/>
            <person name="Dima B."/>
            <person name="Sanchez-Garcia M."/>
            <person name="Sanchez-Ramirez S."/>
            <person name="Szollosi G.J."/>
            <person name="Szarkandi J.G."/>
            <person name="Papp V."/>
            <person name="Albert L."/>
            <person name="Andreopoulos W."/>
            <person name="Angelini C."/>
            <person name="Antonin V."/>
            <person name="Barry K.W."/>
            <person name="Bougher N.L."/>
            <person name="Buchanan P."/>
            <person name="Buyck B."/>
            <person name="Bense V."/>
            <person name="Catcheside P."/>
            <person name="Chovatia M."/>
            <person name="Cooper J."/>
            <person name="Damon W."/>
            <person name="Desjardin D."/>
            <person name="Finy P."/>
            <person name="Geml J."/>
            <person name="Haridas S."/>
            <person name="Hughes K."/>
            <person name="Justo A."/>
            <person name="Karasinski D."/>
            <person name="Kautmanova I."/>
            <person name="Kiss B."/>
            <person name="Kocsube S."/>
            <person name="Kotiranta H."/>
            <person name="LaButti K.M."/>
            <person name="Lechner B.E."/>
            <person name="Liimatainen K."/>
            <person name="Lipzen A."/>
            <person name="Lukacs Z."/>
            <person name="Mihaltcheva S."/>
            <person name="Morgado L.N."/>
            <person name="Niskanen T."/>
            <person name="Noordeloos M.E."/>
            <person name="Ohm R.A."/>
            <person name="Ortiz-Santana B."/>
            <person name="Ovrebo C."/>
            <person name="Racz N."/>
            <person name="Riley R."/>
            <person name="Savchenko A."/>
            <person name="Shiryaev A."/>
            <person name="Soop K."/>
            <person name="Spirin V."/>
            <person name="Szebenyi C."/>
            <person name="Tomsovsky M."/>
            <person name="Tulloss R.E."/>
            <person name="Uehling J."/>
            <person name="Grigoriev I.V."/>
            <person name="Vagvolgyi C."/>
            <person name="Papp T."/>
            <person name="Martin F.M."/>
            <person name="Miettinen O."/>
            <person name="Hibbett D.S."/>
            <person name="Nagy L.G."/>
        </authorList>
    </citation>
    <scope>NUCLEOTIDE SEQUENCE [LARGE SCALE GENOMIC DNA]</scope>
    <source>
        <strain evidence="2 3">CBS 962.96</strain>
    </source>
</reference>
<dbReference type="PRINTS" id="PR00364">
    <property type="entry name" value="DISEASERSIST"/>
</dbReference>
<dbReference type="EMBL" id="ML179595">
    <property type="protein sequence ID" value="THU84515.1"/>
    <property type="molecule type" value="Genomic_DNA"/>
</dbReference>
<organism evidence="2 3">
    <name type="scientific">Dendrothele bispora (strain CBS 962.96)</name>
    <dbReference type="NCBI Taxonomy" id="1314807"/>
    <lineage>
        <taxon>Eukaryota</taxon>
        <taxon>Fungi</taxon>
        <taxon>Dikarya</taxon>
        <taxon>Basidiomycota</taxon>
        <taxon>Agaricomycotina</taxon>
        <taxon>Agaricomycetes</taxon>
        <taxon>Agaricomycetidae</taxon>
        <taxon>Agaricales</taxon>
        <taxon>Agaricales incertae sedis</taxon>
        <taxon>Dendrothele</taxon>
    </lineage>
</organism>
<dbReference type="Gene3D" id="3.40.50.300">
    <property type="entry name" value="P-loop containing nucleotide triphosphate hydrolases"/>
    <property type="match status" value="1"/>
</dbReference>
<dbReference type="GO" id="GO:0098542">
    <property type="term" value="P:defense response to other organism"/>
    <property type="evidence" value="ECO:0007669"/>
    <property type="project" value="TreeGrafter"/>
</dbReference>
<dbReference type="InterPro" id="IPR027417">
    <property type="entry name" value="P-loop_NTPase"/>
</dbReference>
<sequence length="296" mass="32939">MFGRDDEKSTLVMTLCKGHAHVIILGGSGMGKTTLALSALCDIEVIRKHPSRHFISCGGIYSVEALLPELANALHIRKRENLYDKVLTLLRRASNPLILCLDNFETIWEAETTVSPPPIEQFLSRISNIPMLSIILTLRGSQSPLNVPWSNNQCVLTVKQLDIDSSQHLFKNISGVTTINTYIEKLLEEVDGVPLAIKLLASIVQEGLETAETLWQAWEKKRTKIVKHGNNRLSNLEISIELSLHCPQMQQDPNAIDTLAILSLLPDGLSKGLLEEFQTHLPHDFSLCPSLATLQR</sequence>
<feature type="non-terminal residue" evidence="2">
    <location>
        <position position="296"/>
    </location>
</feature>
<dbReference type="OrthoDB" id="1534087at2759"/>
<accession>A0A4V4HCU4</accession>
<dbReference type="Pfam" id="PF00931">
    <property type="entry name" value="NB-ARC"/>
    <property type="match status" value="1"/>
</dbReference>
<evidence type="ECO:0000259" key="1">
    <source>
        <dbReference type="Pfam" id="PF00931"/>
    </source>
</evidence>
<evidence type="ECO:0000313" key="2">
    <source>
        <dbReference type="EMBL" id="THU84515.1"/>
    </source>
</evidence>
<proteinExistence type="predicted"/>
<dbReference type="Proteomes" id="UP000297245">
    <property type="component" value="Unassembled WGS sequence"/>
</dbReference>
<dbReference type="InterPro" id="IPR044974">
    <property type="entry name" value="Disease_R_plants"/>
</dbReference>
<dbReference type="InterPro" id="IPR002182">
    <property type="entry name" value="NB-ARC"/>
</dbReference>
<feature type="domain" description="NB-ARC" evidence="1">
    <location>
        <begin position="11"/>
        <end position="173"/>
    </location>
</feature>
<dbReference type="SUPFAM" id="SSF52540">
    <property type="entry name" value="P-loop containing nucleoside triphosphate hydrolases"/>
    <property type="match status" value="1"/>
</dbReference>
<dbReference type="PANTHER" id="PTHR23155:SF1205">
    <property type="entry name" value="DISEASE RESISTANCE PROTEIN RPM1"/>
    <property type="match status" value="1"/>
</dbReference>
<protein>
    <recommendedName>
        <fullName evidence="1">NB-ARC domain-containing protein</fullName>
    </recommendedName>
</protein>
<dbReference type="PANTHER" id="PTHR23155">
    <property type="entry name" value="DISEASE RESISTANCE PROTEIN RP"/>
    <property type="match status" value="1"/>
</dbReference>
<dbReference type="AlphaFoldDB" id="A0A4V4HCU4"/>
<keyword evidence="3" id="KW-1185">Reference proteome</keyword>
<name>A0A4V4HCU4_DENBC</name>